<evidence type="ECO:0000313" key="2">
    <source>
        <dbReference type="Proteomes" id="UP000438429"/>
    </source>
</evidence>
<name>A0A6A4SX59_SCOMX</name>
<organism evidence="1 2">
    <name type="scientific">Scophthalmus maximus</name>
    <name type="common">Turbot</name>
    <name type="synonym">Psetta maxima</name>
    <dbReference type="NCBI Taxonomy" id="52904"/>
    <lineage>
        <taxon>Eukaryota</taxon>
        <taxon>Metazoa</taxon>
        <taxon>Chordata</taxon>
        <taxon>Craniata</taxon>
        <taxon>Vertebrata</taxon>
        <taxon>Euteleostomi</taxon>
        <taxon>Actinopterygii</taxon>
        <taxon>Neopterygii</taxon>
        <taxon>Teleostei</taxon>
        <taxon>Neoteleostei</taxon>
        <taxon>Acanthomorphata</taxon>
        <taxon>Carangaria</taxon>
        <taxon>Pleuronectiformes</taxon>
        <taxon>Pleuronectoidei</taxon>
        <taxon>Scophthalmidae</taxon>
        <taxon>Scophthalmus</taxon>
    </lineage>
</organism>
<sequence>MTSARRFPSWRRKASSCVGITGCRRRILHSRVQLQNRIDCSLSGTKDLSLYNNHAHRHCLHLGRTLNVTSY</sequence>
<gene>
    <name evidence="1" type="ORF">F2P81_008031</name>
</gene>
<comment type="caution">
    <text evidence="1">The sequence shown here is derived from an EMBL/GenBank/DDBJ whole genome shotgun (WGS) entry which is preliminary data.</text>
</comment>
<reference evidence="1 2" key="1">
    <citation type="submission" date="2019-06" db="EMBL/GenBank/DDBJ databases">
        <title>Draft genomes of female and male turbot (Scophthalmus maximus).</title>
        <authorList>
            <person name="Xu H."/>
            <person name="Xu X.-W."/>
            <person name="Shao C."/>
            <person name="Chen S."/>
        </authorList>
    </citation>
    <scope>NUCLEOTIDE SEQUENCE [LARGE SCALE GENOMIC DNA]</scope>
    <source>
        <strain evidence="1">Ysfricsl-2016a</strain>
        <tissue evidence="1">Blood</tissue>
    </source>
</reference>
<accession>A0A6A4SX59</accession>
<protein>
    <submittedName>
        <fullName evidence="1">Uncharacterized protein</fullName>
    </submittedName>
</protein>
<proteinExistence type="predicted"/>
<dbReference type="Proteomes" id="UP000438429">
    <property type="component" value="Unassembled WGS sequence"/>
</dbReference>
<dbReference type="AlphaFoldDB" id="A0A6A4SX59"/>
<evidence type="ECO:0000313" key="1">
    <source>
        <dbReference type="EMBL" id="KAF0039796.1"/>
    </source>
</evidence>
<dbReference type="EMBL" id="VEVO01000007">
    <property type="protein sequence ID" value="KAF0039796.1"/>
    <property type="molecule type" value="Genomic_DNA"/>
</dbReference>